<evidence type="ECO:0000256" key="1">
    <source>
        <dbReference type="SAM" id="Phobius"/>
    </source>
</evidence>
<evidence type="ECO:0000313" key="2">
    <source>
        <dbReference type="EMBL" id="GAA3623707.1"/>
    </source>
</evidence>
<organism evidence="2 3">
    <name type="scientific">Kineosporia mesophila</name>
    <dbReference type="NCBI Taxonomy" id="566012"/>
    <lineage>
        <taxon>Bacteria</taxon>
        <taxon>Bacillati</taxon>
        <taxon>Actinomycetota</taxon>
        <taxon>Actinomycetes</taxon>
        <taxon>Kineosporiales</taxon>
        <taxon>Kineosporiaceae</taxon>
        <taxon>Kineosporia</taxon>
    </lineage>
</organism>
<evidence type="ECO:0000313" key="3">
    <source>
        <dbReference type="Proteomes" id="UP001501074"/>
    </source>
</evidence>
<gene>
    <name evidence="2" type="ORF">GCM10022223_45890</name>
</gene>
<keyword evidence="3" id="KW-1185">Reference proteome</keyword>
<dbReference type="EMBL" id="BAAAZO010000009">
    <property type="protein sequence ID" value="GAA3623707.1"/>
    <property type="molecule type" value="Genomic_DNA"/>
</dbReference>
<dbReference type="Proteomes" id="UP001501074">
    <property type="component" value="Unassembled WGS sequence"/>
</dbReference>
<comment type="caution">
    <text evidence="2">The sequence shown here is derived from an EMBL/GenBank/DDBJ whole genome shotgun (WGS) entry which is preliminary data.</text>
</comment>
<dbReference type="RefSeq" id="WP_231481377.1">
    <property type="nucleotide sequence ID" value="NZ_BAAAZO010000009.1"/>
</dbReference>
<dbReference type="Gene3D" id="1.25.40.10">
    <property type="entry name" value="Tetratricopeptide repeat domain"/>
    <property type="match status" value="1"/>
</dbReference>
<feature type="transmembrane region" description="Helical" evidence="1">
    <location>
        <begin position="387"/>
        <end position="409"/>
    </location>
</feature>
<protein>
    <submittedName>
        <fullName evidence="2">Uncharacterized protein</fullName>
    </submittedName>
</protein>
<feature type="transmembrane region" description="Helical" evidence="1">
    <location>
        <begin position="415"/>
        <end position="435"/>
    </location>
</feature>
<keyword evidence="1" id="KW-1133">Transmembrane helix</keyword>
<name>A0ABP7A2M2_9ACTN</name>
<feature type="transmembrane region" description="Helical" evidence="1">
    <location>
        <begin position="461"/>
        <end position="480"/>
    </location>
</feature>
<dbReference type="InterPro" id="IPR011990">
    <property type="entry name" value="TPR-like_helical_dom_sf"/>
</dbReference>
<dbReference type="Gene3D" id="3.80.10.10">
    <property type="entry name" value="Ribonuclease Inhibitor"/>
    <property type="match status" value="1"/>
</dbReference>
<proteinExistence type="predicted"/>
<dbReference type="InterPro" id="IPR032675">
    <property type="entry name" value="LRR_dom_sf"/>
</dbReference>
<keyword evidence="1" id="KW-0812">Transmembrane</keyword>
<reference evidence="3" key="1">
    <citation type="journal article" date="2019" name="Int. J. Syst. Evol. Microbiol.">
        <title>The Global Catalogue of Microorganisms (GCM) 10K type strain sequencing project: providing services to taxonomists for standard genome sequencing and annotation.</title>
        <authorList>
            <consortium name="The Broad Institute Genomics Platform"/>
            <consortium name="The Broad Institute Genome Sequencing Center for Infectious Disease"/>
            <person name="Wu L."/>
            <person name="Ma J."/>
        </authorList>
    </citation>
    <scope>NUCLEOTIDE SEQUENCE [LARGE SCALE GENOMIC DNA]</scope>
    <source>
        <strain evidence="3">JCM 16902</strain>
    </source>
</reference>
<accession>A0ABP7A2M2</accession>
<sequence>MTLAPVWAMNSWHDGTYLGTYLIATRVGWERWYDAQGALDVRKLPLALDASPAVLHRLADLPAHLRGLSLAGLNATDDDVRFIARRGRELRWIDLRGTHVTAAALHDLAKIRTLQYIGVDPHLLLTRDPNRRPQLVAGSTALVPVSTGVPDPDVVGLHETIRQAVTKHAGSGAHDPDEAVARARVLLDAEQTEAALAVVATFLATQEPAVLIVAARCLLKLNLPLQALAALAQAPPTGAVLAWRSVVLTTLSPPEAARVAKAALRETFENQVAEWALVSAYLNRDQLVLAEEALKLLRSRTYDDIDEAKLSARLARARKKYADEAAAWHRLLTVVPDDADALAGLSRSQRSARPRSFRWMTTLNRAATADIGKYGRPMMATVRGHRLTSALGLSLLSWPVFVLLLSVGGPFEHHVWGWSIAFTLLVGHLVTRFIWWRTPRDIRRTIRNSDRLTGERHGPSLRWLLISALIAAGAVLLIPANHAAFTSASVSALVSAPVSEVPLEPGTAQG</sequence>
<keyword evidence="1" id="KW-0472">Membrane</keyword>